<dbReference type="OrthoDB" id="1630823at2759"/>
<evidence type="ECO:0000313" key="4">
    <source>
        <dbReference type="EMBL" id="KAF3948459.1"/>
    </source>
</evidence>
<keyword evidence="5" id="KW-1185">Reference proteome</keyword>
<keyword evidence="1" id="KW-0433">Leucine-rich repeat</keyword>
<feature type="non-terminal residue" evidence="4">
    <location>
        <position position="830"/>
    </location>
</feature>
<accession>A0A8J4QKE2</accession>
<protein>
    <recommendedName>
        <fullName evidence="3">C-JID domain-containing protein</fullName>
    </recommendedName>
</protein>
<dbReference type="SUPFAM" id="SSF52058">
    <property type="entry name" value="L domain-like"/>
    <property type="match status" value="1"/>
</dbReference>
<feature type="domain" description="C-JID" evidence="3">
    <location>
        <begin position="590"/>
        <end position="728"/>
    </location>
</feature>
<dbReference type="PANTHER" id="PTHR11017:SF559">
    <property type="entry name" value="DISEASE RESISTANCE PROTEIN CHL1"/>
    <property type="match status" value="1"/>
</dbReference>
<dbReference type="Proteomes" id="UP000737018">
    <property type="component" value="Unassembled WGS sequence"/>
</dbReference>
<proteinExistence type="predicted"/>
<dbReference type="AlphaFoldDB" id="A0A8J4QKE2"/>
<feature type="domain" description="C-JID" evidence="3">
    <location>
        <begin position="210"/>
        <end position="351"/>
    </location>
</feature>
<keyword evidence="2" id="KW-0677">Repeat</keyword>
<dbReference type="InterPro" id="IPR032675">
    <property type="entry name" value="LRR_dom_sf"/>
</dbReference>
<evidence type="ECO:0000259" key="3">
    <source>
        <dbReference type="Pfam" id="PF20160"/>
    </source>
</evidence>
<organism evidence="4 5">
    <name type="scientific">Castanea mollissima</name>
    <name type="common">Chinese chestnut</name>
    <dbReference type="NCBI Taxonomy" id="60419"/>
    <lineage>
        <taxon>Eukaryota</taxon>
        <taxon>Viridiplantae</taxon>
        <taxon>Streptophyta</taxon>
        <taxon>Embryophyta</taxon>
        <taxon>Tracheophyta</taxon>
        <taxon>Spermatophyta</taxon>
        <taxon>Magnoliopsida</taxon>
        <taxon>eudicotyledons</taxon>
        <taxon>Gunneridae</taxon>
        <taxon>Pentapetalae</taxon>
        <taxon>rosids</taxon>
        <taxon>fabids</taxon>
        <taxon>Fagales</taxon>
        <taxon>Fagaceae</taxon>
        <taxon>Castanea</taxon>
    </lineage>
</organism>
<sequence length="830" mass="95740">MGWRIVSRESPQECGRRSRLWLSKDVFHVLKKNTGTEIVKGIVLDFRGKEFQRKENLNDKAFSNMESLRLLKISNVHLPKSLDFLSNELRMMEWHDYPLKSMPIDFQPDNLVELIMPRSHIEQLPEGLTNLAKLRLLDLRDSKDLVKTPNFIGCPNLERLIFQGCTSFKGDGLSRIRLPSSCGVCDRVFERYVMGIINQNKNYFELSISTETPEWFSHQSPGSLVSIPLPSNLREDSSWIGIAFFISLEFLERLNSVSSEQDDDISIDFICRSDIIEVPRINCPLKRLQLQLHLNDFSFHAGSFGLKVIIPAGKLRDHLEDCNCIIASIRRKCTNIEIETCGARVLYKQDLVKFLRAKGSGKMKQRFECDLDKVETSRLCQDLIHQNETFCEFSSPTGIPEWFSHQNFGSSIRMPLPLDLHDNSSWIGIALFALVIFHKKLNRQEWKFSIKFNCRSDMVDGPIDRCRSIVLDICNIQYKPFRHTSSQSCKLLVKAGELRDCLKECSSISTSLTSDSPYIQIKMCGARVVYMQDLEKFVRAKGKIKQRSECQMDKVESNQSNDRLKAKLMSLLLRVYQGDLARNHKYDYVFPHMTVPDWFSNRSFCSEIRIKLPTNLQRYGRWMGIAVCAYYTVQERLAISGDNKDLTTFLNFYNPSVSHRVCLTRHKVFQESKDIFVESSHRILVFYIPQVLLRLEECRHIGASFEHNKPDVQVKECGLRLVYEQDVENFVQTLAQCMLESPDAYHECFYQNLLHQVEEREASKDFGFSSSLQRMPQPMPILQPSIENIARGCTSSKTSPSSFTGFLTTARKEQYASIMSSESLIKACLE</sequence>
<dbReference type="Gene3D" id="3.80.10.10">
    <property type="entry name" value="Ribonuclease Inhibitor"/>
    <property type="match status" value="1"/>
</dbReference>
<dbReference type="EMBL" id="JRKL02006826">
    <property type="protein sequence ID" value="KAF3948459.1"/>
    <property type="molecule type" value="Genomic_DNA"/>
</dbReference>
<evidence type="ECO:0000313" key="5">
    <source>
        <dbReference type="Proteomes" id="UP000737018"/>
    </source>
</evidence>
<reference evidence="4" key="1">
    <citation type="submission" date="2020-03" db="EMBL/GenBank/DDBJ databases">
        <title>Castanea mollissima Vanexum genome sequencing.</title>
        <authorList>
            <person name="Staton M."/>
        </authorList>
    </citation>
    <scope>NUCLEOTIDE SEQUENCE</scope>
    <source>
        <tissue evidence="4">Leaf</tissue>
    </source>
</reference>
<dbReference type="PANTHER" id="PTHR11017">
    <property type="entry name" value="LEUCINE-RICH REPEAT-CONTAINING PROTEIN"/>
    <property type="match status" value="1"/>
</dbReference>
<evidence type="ECO:0000256" key="2">
    <source>
        <dbReference type="ARBA" id="ARBA00022737"/>
    </source>
</evidence>
<evidence type="ECO:0000256" key="1">
    <source>
        <dbReference type="ARBA" id="ARBA00022614"/>
    </source>
</evidence>
<gene>
    <name evidence="4" type="ORF">CMV_025548</name>
</gene>
<name>A0A8J4QKE2_9ROSI</name>
<dbReference type="GO" id="GO:0006952">
    <property type="term" value="P:defense response"/>
    <property type="evidence" value="ECO:0007669"/>
    <property type="project" value="InterPro"/>
</dbReference>
<feature type="domain" description="C-JID" evidence="3">
    <location>
        <begin position="397"/>
        <end position="535"/>
    </location>
</feature>
<comment type="caution">
    <text evidence="4">The sequence shown here is derived from an EMBL/GenBank/DDBJ whole genome shotgun (WGS) entry which is preliminary data.</text>
</comment>
<dbReference type="Pfam" id="PF20160">
    <property type="entry name" value="C-JID"/>
    <property type="match status" value="3"/>
</dbReference>
<dbReference type="InterPro" id="IPR044974">
    <property type="entry name" value="Disease_R_plants"/>
</dbReference>
<dbReference type="InterPro" id="IPR045344">
    <property type="entry name" value="C-JID"/>
</dbReference>